<evidence type="ECO:0000313" key="14">
    <source>
        <dbReference type="Proteomes" id="UP000678393"/>
    </source>
</evidence>
<dbReference type="InterPro" id="IPR003591">
    <property type="entry name" value="Leu-rich_rpt_typical-subtyp"/>
</dbReference>
<dbReference type="InterPro" id="IPR035897">
    <property type="entry name" value="Toll_tir_struct_dom_sf"/>
</dbReference>
<evidence type="ECO:0000256" key="7">
    <source>
        <dbReference type="ARBA" id="ARBA00022989"/>
    </source>
</evidence>
<evidence type="ECO:0000256" key="9">
    <source>
        <dbReference type="ARBA" id="ARBA00023170"/>
    </source>
</evidence>
<keyword evidence="14" id="KW-1185">Reference proteome</keyword>
<protein>
    <recommendedName>
        <fullName evidence="12">TIR domain-containing protein</fullName>
    </recommendedName>
</protein>
<dbReference type="EMBL" id="CAJHNH020004534">
    <property type="protein sequence ID" value="CAG5131211.1"/>
    <property type="molecule type" value="Genomic_DNA"/>
</dbReference>
<comment type="caution">
    <text evidence="13">The sequence shown here is derived from an EMBL/GenBank/DDBJ whole genome shotgun (WGS) entry which is preliminary data.</text>
</comment>
<dbReference type="InterPro" id="IPR001611">
    <property type="entry name" value="Leu-rich_rpt"/>
</dbReference>
<keyword evidence="7 11" id="KW-1133">Transmembrane helix</keyword>
<evidence type="ECO:0000256" key="2">
    <source>
        <dbReference type="ARBA" id="ARBA00009634"/>
    </source>
</evidence>
<sequence>MVQPKWELKKNLISLQQGNTEHKFQQIRNGNETSQLRQESYSEVLQPGPCSVLYCTMETIVNCTGMSLVNVSPNWFPHNTTILLLDKNSIETVDNRSFSFLTRLRVLDLSNNNIRHIQENAFKELINLEILNLEYNHLSERSFPPGIFDPLRQVNSLLVKKNKLKYGQPGNLFRKLDNLTFLTVDAVGEIFSLDKMFTHLTKLVLTGNVKVFDHSSFRNVPHTRELVINDLNSISNFTDTALEPLQNLDILRVNRVYIGIEKSLQILKPLTGTNMTSISFSRVYVNPHDKALSIYDNQGILNAEKTQYLLHICVEHFSLTESNVYVIQMNTFTSDVFKTCLRSLDLSSNRLLGSRYAFSIFLYFYNIEIINLENDHAGCYVKDSLSTNSRQQDVSFSSFTTQTASCYSYESTESATASSKTKVDEALIAHMLRHRDSFEEILSEENMRYPQIPFDDDINSQCPSAILPEENNLLGYLRLYMSKSVTYFKGKGLISEGTLNVNTIFVGGSGLRYIDIRDCGMKDFVGNIIGFNRLQIILLSGNDVSNLSETFFDGMCHITELDLSNSHLDVNFMSNQSARLFQKLLDLRRVDLSYNLLNHFKTGTFESNKQIEHIDLSRNRFRNVPFNLGHTPKLRTLDLRENSLTTLESHEIDHIDSLATHSVGFKLLIAGNIFSCGCNNLRFLIWLQTTSVNLDDGGQFTCLSDDGQLSYITDDIDTLWRKCWGGTFLSLSLILLCCIAVGFLALFCVWKNKTFIRSKILQIVTGYKLKTPDDYPTGVYIGYSENDYNFPCFVLRKFIEKELNLTTYVYNRDNDPRSDRASSIVDAINGCWRIILVATDNFLREDEWAMFTTRTAIYGLSPANPARVVVLVHEDSQYSLPPEVLSSVPEENILVLSSWTISGDLHRKLRTCLNEL</sequence>
<dbReference type="Proteomes" id="UP000678393">
    <property type="component" value="Unassembled WGS sequence"/>
</dbReference>
<comment type="subcellular location">
    <subcellularLocation>
        <location evidence="1">Membrane</location>
        <topology evidence="1">Single-pass membrane protein</topology>
    </subcellularLocation>
</comment>
<evidence type="ECO:0000313" key="13">
    <source>
        <dbReference type="EMBL" id="CAG5131211.1"/>
    </source>
</evidence>
<dbReference type="OrthoDB" id="6105302at2759"/>
<proteinExistence type="inferred from homology"/>
<keyword evidence="3" id="KW-0433">Leucine-rich repeat</keyword>
<organism evidence="13 14">
    <name type="scientific">Candidula unifasciata</name>
    <dbReference type="NCBI Taxonomy" id="100452"/>
    <lineage>
        <taxon>Eukaryota</taxon>
        <taxon>Metazoa</taxon>
        <taxon>Spiralia</taxon>
        <taxon>Lophotrochozoa</taxon>
        <taxon>Mollusca</taxon>
        <taxon>Gastropoda</taxon>
        <taxon>Heterobranchia</taxon>
        <taxon>Euthyneura</taxon>
        <taxon>Panpulmonata</taxon>
        <taxon>Eupulmonata</taxon>
        <taxon>Stylommatophora</taxon>
        <taxon>Helicina</taxon>
        <taxon>Helicoidea</taxon>
        <taxon>Geomitridae</taxon>
        <taxon>Candidula</taxon>
    </lineage>
</organism>
<keyword evidence="8 11" id="KW-0472">Membrane</keyword>
<evidence type="ECO:0000259" key="12">
    <source>
        <dbReference type="PROSITE" id="PS50104"/>
    </source>
</evidence>
<dbReference type="PANTHER" id="PTHR24365:SF541">
    <property type="entry name" value="PROTEIN TOLL-RELATED"/>
    <property type="match status" value="1"/>
</dbReference>
<gene>
    <name evidence="13" type="ORF">CUNI_LOCUS16769</name>
</gene>
<dbReference type="Gene3D" id="3.80.10.10">
    <property type="entry name" value="Ribonuclease Inhibitor"/>
    <property type="match status" value="3"/>
</dbReference>
<keyword evidence="10" id="KW-0325">Glycoprotein</keyword>
<feature type="domain" description="TIR" evidence="12">
    <location>
        <begin position="775"/>
        <end position="913"/>
    </location>
</feature>
<comment type="similarity">
    <text evidence="2">Belongs to the Toll-like receptor family.</text>
</comment>
<dbReference type="GO" id="GO:0007165">
    <property type="term" value="P:signal transduction"/>
    <property type="evidence" value="ECO:0007669"/>
    <property type="project" value="InterPro"/>
</dbReference>
<keyword evidence="9" id="KW-0675">Receptor</keyword>
<dbReference type="GO" id="GO:0005886">
    <property type="term" value="C:plasma membrane"/>
    <property type="evidence" value="ECO:0007669"/>
    <property type="project" value="TreeGrafter"/>
</dbReference>
<dbReference type="GO" id="GO:0038023">
    <property type="term" value="F:signaling receptor activity"/>
    <property type="evidence" value="ECO:0007669"/>
    <property type="project" value="TreeGrafter"/>
</dbReference>
<dbReference type="PANTHER" id="PTHR24365">
    <property type="entry name" value="TOLL-LIKE RECEPTOR"/>
    <property type="match status" value="1"/>
</dbReference>
<evidence type="ECO:0000256" key="5">
    <source>
        <dbReference type="ARBA" id="ARBA00022729"/>
    </source>
</evidence>
<dbReference type="SUPFAM" id="SSF52200">
    <property type="entry name" value="Toll/Interleukin receptor TIR domain"/>
    <property type="match status" value="1"/>
</dbReference>
<keyword evidence="5" id="KW-0732">Signal</keyword>
<dbReference type="InterPro" id="IPR032675">
    <property type="entry name" value="LRR_dom_sf"/>
</dbReference>
<name>A0A8S3ZY32_9EUPU</name>
<keyword evidence="6" id="KW-0677">Repeat</keyword>
<evidence type="ECO:0000256" key="4">
    <source>
        <dbReference type="ARBA" id="ARBA00022692"/>
    </source>
</evidence>
<dbReference type="InterPro" id="IPR000157">
    <property type="entry name" value="TIR_dom"/>
</dbReference>
<evidence type="ECO:0000256" key="1">
    <source>
        <dbReference type="ARBA" id="ARBA00004167"/>
    </source>
</evidence>
<dbReference type="PROSITE" id="PS50104">
    <property type="entry name" value="TIR"/>
    <property type="match status" value="1"/>
</dbReference>
<evidence type="ECO:0000256" key="6">
    <source>
        <dbReference type="ARBA" id="ARBA00022737"/>
    </source>
</evidence>
<keyword evidence="4 11" id="KW-0812">Transmembrane</keyword>
<evidence type="ECO:0000256" key="11">
    <source>
        <dbReference type="SAM" id="Phobius"/>
    </source>
</evidence>
<dbReference type="PROSITE" id="PS51450">
    <property type="entry name" value="LRR"/>
    <property type="match status" value="1"/>
</dbReference>
<evidence type="ECO:0000256" key="3">
    <source>
        <dbReference type="ARBA" id="ARBA00022614"/>
    </source>
</evidence>
<dbReference type="SUPFAM" id="SSF52058">
    <property type="entry name" value="L domain-like"/>
    <property type="match status" value="3"/>
</dbReference>
<dbReference type="AlphaFoldDB" id="A0A8S3ZY32"/>
<evidence type="ECO:0000256" key="10">
    <source>
        <dbReference type="ARBA" id="ARBA00023180"/>
    </source>
</evidence>
<evidence type="ECO:0000256" key="8">
    <source>
        <dbReference type="ARBA" id="ARBA00023136"/>
    </source>
</evidence>
<dbReference type="Gene3D" id="3.40.50.10140">
    <property type="entry name" value="Toll/interleukin-1 receptor homology (TIR) domain"/>
    <property type="match status" value="1"/>
</dbReference>
<reference evidence="13" key="1">
    <citation type="submission" date="2021-04" db="EMBL/GenBank/DDBJ databases">
        <authorList>
            <consortium name="Molecular Ecology Group"/>
        </authorList>
    </citation>
    <scope>NUCLEOTIDE SEQUENCE</scope>
</reference>
<feature type="transmembrane region" description="Helical" evidence="11">
    <location>
        <begin position="728"/>
        <end position="750"/>
    </location>
</feature>
<dbReference type="Pfam" id="PF13855">
    <property type="entry name" value="LRR_8"/>
    <property type="match status" value="2"/>
</dbReference>
<dbReference type="SMART" id="SM00369">
    <property type="entry name" value="LRR_TYP"/>
    <property type="match status" value="5"/>
</dbReference>
<accession>A0A8S3ZY32</accession>